<dbReference type="NCBIfam" id="TIGR00138">
    <property type="entry name" value="rsmG_gidB"/>
    <property type="match status" value="1"/>
</dbReference>
<dbReference type="Gene3D" id="3.40.50.150">
    <property type="entry name" value="Vaccinia Virus protein VP39"/>
    <property type="match status" value="1"/>
</dbReference>
<dbReference type="RefSeq" id="WP_207988633.1">
    <property type="nucleotide sequence ID" value="NZ_JAGBKM010000001.1"/>
</dbReference>
<gene>
    <name evidence="6 7" type="primary">rsmG</name>
    <name evidence="7" type="ORF">J3492_00515</name>
</gene>
<dbReference type="CDD" id="cd02440">
    <property type="entry name" value="AdoMet_MTases"/>
    <property type="match status" value="1"/>
</dbReference>
<dbReference type="PIRSF" id="PIRSF003078">
    <property type="entry name" value="GidB"/>
    <property type="match status" value="1"/>
</dbReference>
<proteinExistence type="inferred from homology"/>
<keyword evidence="5 6" id="KW-0949">S-adenosyl-L-methionine</keyword>
<dbReference type="PANTHER" id="PTHR31760">
    <property type="entry name" value="S-ADENOSYL-L-METHIONINE-DEPENDENT METHYLTRANSFERASES SUPERFAMILY PROTEIN"/>
    <property type="match status" value="1"/>
</dbReference>
<keyword evidence="2 6" id="KW-0698">rRNA processing</keyword>
<keyword evidence="4 6" id="KW-0808">Transferase</keyword>
<dbReference type="Pfam" id="PF02527">
    <property type="entry name" value="GidB"/>
    <property type="match status" value="1"/>
</dbReference>
<comment type="caution">
    <text evidence="7">The sequence shown here is derived from an EMBL/GenBank/DDBJ whole genome shotgun (WGS) entry which is preliminary data.</text>
</comment>
<evidence type="ECO:0000313" key="7">
    <source>
        <dbReference type="EMBL" id="MBO1529696.1"/>
    </source>
</evidence>
<dbReference type="SUPFAM" id="SSF53335">
    <property type="entry name" value="S-adenosyl-L-methionine-dependent methyltransferases"/>
    <property type="match status" value="1"/>
</dbReference>
<dbReference type="InterPro" id="IPR029063">
    <property type="entry name" value="SAM-dependent_MTases_sf"/>
</dbReference>
<evidence type="ECO:0000313" key="8">
    <source>
        <dbReference type="Proteomes" id="UP000664554"/>
    </source>
</evidence>
<dbReference type="EMBL" id="JAGBKM010000001">
    <property type="protein sequence ID" value="MBO1529696.1"/>
    <property type="molecule type" value="Genomic_DNA"/>
</dbReference>
<organism evidence="7 8">
    <name type="scientific">Psychrobacter coccoides</name>
    <dbReference type="NCBI Taxonomy" id="2818440"/>
    <lineage>
        <taxon>Bacteria</taxon>
        <taxon>Pseudomonadati</taxon>
        <taxon>Pseudomonadota</taxon>
        <taxon>Gammaproteobacteria</taxon>
        <taxon>Moraxellales</taxon>
        <taxon>Moraxellaceae</taxon>
        <taxon>Psychrobacter</taxon>
    </lineage>
</organism>
<dbReference type="EC" id="2.1.1.170" evidence="6"/>
<sequence length="243" mass="26121">MSAFAKTAALSANSGTTDSGVNSIDPTGFVKLGGQLPKLATILAQAVDKLGLTLTEAQQRALLLYLDQLLLWNKAYNLTAITHPEEALIKHVIDCLAIIPHLPSGSLLDIGTGAGLPAVIIAICQPERSCTALDSNQKKIRFIRQISSELGLSNVQPIASRIEAHDASYDVVTSRAFASLIDFVEVAQPRLAPSGRLCAMKGKAPTDEERQSLAETWQINTIKLNVPGLNESRHLIEMFGKND</sequence>
<accession>A0ABS3NKF5</accession>
<keyword evidence="3 6" id="KW-0489">Methyltransferase</keyword>
<evidence type="ECO:0000256" key="1">
    <source>
        <dbReference type="ARBA" id="ARBA00022490"/>
    </source>
</evidence>
<dbReference type="InterPro" id="IPR003682">
    <property type="entry name" value="rRNA_ssu_MeTfrase_G"/>
</dbReference>
<evidence type="ECO:0000256" key="3">
    <source>
        <dbReference type="ARBA" id="ARBA00022603"/>
    </source>
</evidence>
<keyword evidence="8" id="KW-1185">Reference proteome</keyword>
<name>A0ABS3NKF5_9GAMM</name>
<keyword evidence="1 6" id="KW-0963">Cytoplasm</keyword>
<feature type="binding site" evidence="6">
    <location>
        <position position="111"/>
    </location>
    <ligand>
        <name>S-adenosyl-L-methionine</name>
        <dbReference type="ChEBI" id="CHEBI:59789"/>
    </ligand>
</feature>
<dbReference type="PANTHER" id="PTHR31760:SF0">
    <property type="entry name" value="S-ADENOSYL-L-METHIONINE-DEPENDENT METHYLTRANSFERASES SUPERFAMILY PROTEIN"/>
    <property type="match status" value="1"/>
</dbReference>
<dbReference type="Proteomes" id="UP000664554">
    <property type="component" value="Unassembled WGS sequence"/>
</dbReference>
<evidence type="ECO:0000256" key="2">
    <source>
        <dbReference type="ARBA" id="ARBA00022552"/>
    </source>
</evidence>
<evidence type="ECO:0000256" key="6">
    <source>
        <dbReference type="HAMAP-Rule" id="MF_00074"/>
    </source>
</evidence>
<comment type="function">
    <text evidence="6">Specifically methylates the N7 position of guanine in position 527 of 16S rRNA.</text>
</comment>
<protein>
    <recommendedName>
        <fullName evidence="6">Ribosomal RNA small subunit methyltransferase G</fullName>
        <ecNumber evidence="6">2.1.1.170</ecNumber>
    </recommendedName>
    <alternativeName>
        <fullName evidence="6">16S rRNA 7-methylguanosine methyltransferase</fullName>
        <shortName evidence="6">16S rRNA m7G methyltransferase</shortName>
    </alternativeName>
</protein>
<comment type="subcellular location">
    <subcellularLocation>
        <location evidence="6">Cytoplasm</location>
    </subcellularLocation>
</comment>
<evidence type="ECO:0000256" key="4">
    <source>
        <dbReference type="ARBA" id="ARBA00022679"/>
    </source>
</evidence>
<comment type="catalytic activity">
    <reaction evidence="6">
        <text>guanosine(527) in 16S rRNA + S-adenosyl-L-methionine = N(7)-methylguanosine(527) in 16S rRNA + S-adenosyl-L-homocysteine</text>
        <dbReference type="Rhea" id="RHEA:42732"/>
        <dbReference type="Rhea" id="RHEA-COMP:10209"/>
        <dbReference type="Rhea" id="RHEA-COMP:10210"/>
        <dbReference type="ChEBI" id="CHEBI:57856"/>
        <dbReference type="ChEBI" id="CHEBI:59789"/>
        <dbReference type="ChEBI" id="CHEBI:74269"/>
        <dbReference type="ChEBI" id="CHEBI:74480"/>
        <dbReference type="EC" id="2.1.1.170"/>
    </reaction>
</comment>
<evidence type="ECO:0000256" key="5">
    <source>
        <dbReference type="ARBA" id="ARBA00022691"/>
    </source>
</evidence>
<comment type="similarity">
    <text evidence="6">Belongs to the methyltransferase superfamily. RNA methyltransferase RsmG family.</text>
</comment>
<feature type="binding site" evidence="6">
    <location>
        <position position="116"/>
    </location>
    <ligand>
        <name>S-adenosyl-L-methionine</name>
        <dbReference type="ChEBI" id="CHEBI:59789"/>
    </ligand>
</feature>
<dbReference type="HAMAP" id="MF_00074">
    <property type="entry name" value="16SrRNA_methyltr_G"/>
    <property type="match status" value="1"/>
</dbReference>
<feature type="binding site" evidence="6">
    <location>
        <begin position="162"/>
        <end position="163"/>
    </location>
    <ligand>
        <name>S-adenosyl-L-methionine</name>
        <dbReference type="ChEBI" id="CHEBI:59789"/>
    </ligand>
</feature>
<feature type="binding site" evidence="6">
    <location>
        <position position="175"/>
    </location>
    <ligand>
        <name>S-adenosyl-L-methionine</name>
        <dbReference type="ChEBI" id="CHEBI:59789"/>
    </ligand>
</feature>
<reference evidence="7 8" key="1">
    <citation type="submission" date="2021-03" db="EMBL/GenBank/DDBJ databases">
        <authorList>
            <person name="Shang D.-D."/>
            <person name="Du Z.-J."/>
            <person name="Chen G.-J."/>
        </authorList>
    </citation>
    <scope>NUCLEOTIDE SEQUENCE [LARGE SCALE GENOMIC DNA]</scope>
    <source>
        <strain evidence="7 8">F1192</strain>
    </source>
</reference>
<comment type="caution">
    <text evidence="6">Lacks conserved residue(s) required for the propagation of feature annotation.</text>
</comment>